<sequence>MQRIHNQVASASMKTGSLDSSSSESSAALPLRVRRASNHSAAPVGSSQIPVQSAKRYKDSPLPSLSIAIPPMPSRPVALAVRDEIPEQVHANEERSQSSAVRHQTPVDREKADAGKMVTFAADQDENDLSDQTSICQSPTWDSRKKKKAKPIKAVKGPKVAPSPVEKNGDGSTSPTKKKGRRLSKQPPTPGPQVRSVTKAELSKSATRFDLEDIETQAPQNKALRTRPPDAMKHPELHQSGNVSDSNDKPRSKGFFSRIRRLSFDESSKSPRSPAEQVVPPPLVQKSHSSGPGTGLGFFSSLKPQSKDASKASSPRSQSALGSHPPVTTHPSSAGRGRSNSLLSATLEKIKGAGQKTSSPANGEDITRPQNPSETQAENASTASRAKKSVEDNVDLPFDLQPPPANFSQKPRSYSSDSLASQGTTTSASKKSESNTKGSASARHDPYQPAENADESEFGSLSTLRLSQLPPSELALKSARSAEFETASIQESIFNVVKLEDRSSDYLNFINDSYTPPLLELVTPVEGRSSPMRPTSTPKPVDTSYRAREQRAAESKPHGDHGSRTVPGVTHRTPTAEPQQKQASSATLPLEKSPALERFGQSWNAGPEPSVIDISDLSAPAPLTSPKGHSRTASEKSSSSLYDESTPTPSTPATPDSVQPQHRQDVHPALRSGPYSREASEGHQIKGNAERRPRNALRTSSQETARPSADRSTSRERRTPRDSWNKAASVLGLEPPPANFFSRADGNGSNSSLASSPSSIKSASAIKAEMATATKQAKEREREMPPRAQSAIDLSSTSFLPPLKHQPLATKKKQRPSATAMSVSPLESADEESISLRPKASRSSSANSQESGTVSSSGAAYLEEARKAVQPISAVRALRAPFAHNNSSATSVKTTQSGRGEPIAKMLVECCSCKFFHDMPSKVYECMAKPDSIVEDKKLGVSAAVTTMVRCPWCGHGMSTQCCAGYAAVLFLKEKLHGK</sequence>
<feature type="compositionally biased region" description="Basic and acidic residues" evidence="1">
    <location>
        <begin position="105"/>
        <end position="114"/>
    </location>
</feature>
<dbReference type="EMBL" id="JAGTJQ010000007">
    <property type="protein sequence ID" value="KAH7027582.1"/>
    <property type="molecule type" value="Genomic_DNA"/>
</dbReference>
<feature type="compositionally biased region" description="Low complexity" evidence="1">
    <location>
        <begin position="17"/>
        <end position="26"/>
    </location>
</feature>
<feature type="compositionally biased region" description="Basic and acidic residues" evidence="1">
    <location>
        <begin position="81"/>
        <end position="96"/>
    </location>
</feature>
<proteinExistence type="predicted"/>
<keyword evidence="3" id="KW-1185">Reference proteome</keyword>
<feature type="compositionally biased region" description="Basic and acidic residues" evidence="1">
    <location>
        <begin position="227"/>
        <end position="237"/>
    </location>
</feature>
<feature type="compositionally biased region" description="Polar residues" evidence="1">
    <location>
        <begin position="572"/>
        <end position="587"/>
    </location>
</feature>
<protein>
    <submittedName>
        <fullName evidence="2">Uncharacterized protein</fullName>
    </submittedName>
</protein>
<reference evidence="2" key="1">
    <citation type="journal article" date="2021" name="Nat. Commun.">
        <title>Genetic determinants of endophytism in the Arabidopsis root mycobiome.</title>
        <authorList>
            <person name="Mesny F."/>
            <person name="Miyauchi S."/>
            <person name="Thiergart T."/>
            <person name="Pickel B."/>
            <person name="Atanasova L."/>
            <person name="Karlsson M."/>
            <person name="Huettel B."/>
            <person name="Barry K.W."/>
            <person name="Haridas S."/>
            <person name="Chen C."/>
            <person name="Bauer D."/>
            <person name="Andreopoulos W."/>
            <person name="Pangilinan J."/>
            <person name="LaButti K."/>
            <person name="Riley R."/>
            <person name="Lipzen A."/>
            <person name="Clum A."/>
            <person name="Drula E."/>
            <person name="Henrissat B."/>
            <person name="Kohler A."/>
            <person name="Grigoriev I.V."/>
            <person name="Martin F.M."/>
            <person name="Hacquard S."/>
        </authorList>
    </citation>
    <scope>NUCLEOTIDE SEQUENCE</scope>
    <source>
        <strain evidence="2">MPI-CAGE-CH-0230</strain>
    </source>
</reference>
<name>A0A9P8Y444_9PEZI</name>
<feature type="region of interest" description="Disordered" evidence="1">
    <location>
        <begin position="1"/>
        <end position="464"/>
    </location>
</feature>
<feature type="compositionally biased region" description="Low complexity" evidence="1">
    <location>
        <begin position="635"/>
        <end position="655"/>
    </location>
</feature>
<feature type="compositionally biased region" description="Basic residues" evidence="1">
    <location>
        <begin position="144"/>
        <end position="153"/>
    </location>
</feature>
<feature type="compositionally biased region" description="Polar residues" evidence="1">
    <location>
        <begin position="406"/>
        <end position="439"/>
    </location>
</feature>
<dbReference type="Proteomes" id="UP000756346">
    <property type="component" value="Unassembled WGS sequence"/>
</dbReference>
<feature type="compositionally biased region" description="Polar residues" evidence="1">
    <location>
        <begin position="130"/>
        <end position="141"/>
    </location>
</feature>
<dbReference type="GeneID" id="70177905"/>
<feature type="compositionally biased region" description="Basic and acidic residues" evidence="1">
    <location>
        <begin position="708"/>
        <end position="724"/>
    </location>
</feature>
<feature type="compositionally biased region" description="Basic and acidic residues" evidence="1">
    <location>
        <begin position="776"/>
        <end position="785"/>
    </location>
</feature>
<feature type="compositionally biased region" description="Low complexity" evidence="1">
    <location>
        <begin position="60"/>
        <end position="69"/>
    </location>
</feature>
<feature type="compositionally biased region" description="Low complexity" evidence="1">
    <location>
        <begin position="749"/>
        <end position="768"/>
    </location>
</feature>
<feature type="compositionally biased region" description="Low complexity" evidence="1">
    <location>
        <begin position="841"/>
        <end position="851"/>
    </location>
</feature>
<feature type="compositionally biased region" description="Basic and acidic residues" evidence="1">
    <location>
        <begin position="545"/>
        <end position="563"/>
    </location>
</feature>
<feature type="compositionally biased region" description="Polar residues" evidence="1">
    <location>
        <begin position="1"/>
        <end position="15"/>
    </location>
</feature>
<organism evidence="2 3">
    <name type="scientific">Microdochium trichocladiopsis</name>
    <dbReference type="NCBI Taxonomy" id="1682393"/>
    <lineage>
        <taxon>Eukaryota</taxon>
        <taxon>Fungi</taxon>
        <taxon>Dikarya</taxon>
        <taxon>Ascomycota</taxon>
        <taxon>Pezizomycotina</taxon>
        <taxon>Sordariomycetes</taxon>
        <taxon>Xylariomycetidae</taxon>
        <taxon>Xylariales</taxon>
        <taxon>Microdochiaceae</taxon>
        <taxon>Microdochium</taxon>
    </lineage>
</organism>
<evidence type="ECO:0000256" key="1">
    <source>
        <dbReference type="SAM" id="MobiDB-lite"/>
    </source>
</evidence>
<dbReference type="AlphaFoldDB" id="A0A9P8Y444"/>
<feature type="compositionally biased region" description="Polar residues" evidence="1">
    <location>
        <begin position="368"/>
        <end position="384"/>
    </location>
</feature>
<evidence type="ECO:0000313" key="2">
    <source>
        <dbReference type="EMBL" id="KAH7027582.1"/>
    </source>
</evidence>
<accession>A0A9P8Y444</accession>
<feature type="region of interest" description="Disordered" evidence="1">
    <location>
        <begin position="525"/>
        <end position="857"/>
    </location>
</feature>
<comment type="caution">
    <text evidence="2">The sequence shown here is derived from an EMBL/GenBank/DDBJ whole genome shotgun (WGS) entry which is preliminary data.</text>
</comment>
<evidence type="ECO:0000313" key="3">
    <source>
        <dbReference type="Proteomes" id="UP000756346"/>
    </source>
</evidence>
<dbReference type="RefSeq" id="XP_046010381.1">
    <property type="nucleotide sequence ID" value="XM_046148359.1"/>
</dbReference>
<feature type="compositionally biased region" description="Basic and acidic residues" evidence="1">
    <location>
        <begin position="678"/>
        <end position="693"/>
    </location>
</feature>
<gene>
    <name evidence="2" type="ORF">B0I36DRAFT_140559</name>
</gene>
<dbReference type="OrthoDB" id="5386674at2759"/>
<feature type="compositionally biased region" description="Polar residues" evidence="1">
    <location>
        <begin position="311"/>
        <end position="321"/>
    </location>
</feature>